<proteinExistence type="predicted"/>
<dbReference type="Proteomes" id="UP000292235">
    <property type="component" value="Plasmid phiM2"/>
</dbReference>
<dbReference type="KEGG" id="strr:EKD16_25245"/>
<keyword evidence="1" id="KW-0614">Plasmid</keyword>
<sequence length="107" mass="11176">MALHQQPRVGATVHYVARGSADGRFPPVCRAAVVTAAGHYDGLATTVDLCVLNPTGLFFHETVHYSLPVADAEGVFPGHAKGRCDGGAYAAGGTWHRITDGDTSEEA</sequence>
<geneLocation type="plasmid" evidence="2">
    <name>phim2</name>
</geneLocation>
<keyword evidence="2" id="KW-1185">Reference proteome</keyword>
<accession>A0A4P6Q8J4</accession>
<evidence type="ECO:0000313" key="1">
    <source>
        <dbReference type="EMBL" id="QBI56790.1"/>
    </source>
</evidence>
<dbReference type="RefSeq" id="WP_207391636.1">
    <property type="nucleotide sequence ID" value="NZ_CP036456.1"/>
</dbReference>
<dbReference type="AlphaFoldDB" id="A0A4P6Q8J4"/>
<organism evidence="1 2">
    <name type="scientific">Streptomonospora litoralis</name>
    <dbReference type="NCBI Taxonomy" id="2498135"/>
    <lineage>
        <taxon>Bacteria</taxon>
        <taxon>Bacillati</taxon>
        <taxon>Actinomycetota</taxon>
        <taxon>Actinomycetes</taxon>
        <taxon>Streptosporangiales</taxon>
        <taxon>Nocardiopsidaceae</taxon>
        <taxon>Streptomonospora</taxon>
    </lineage>
</organism>
<evidence type="ECO:0000313" key="2">
    <source>
        <dbReference type="Proteomes" id="UP000292235"/>
    </source>
</evidence>
<gene>
    <name evidence="1" type="ORF">EKD16_25245</name>
</gene>
<dbReference type="EMBL" id="CP036456">
    <property type="protein sequence ID" value="QBI56790.1"/>
    <property type="molecule type" value="Genomic_DNA"/>
</dbReference>
<protein>
    <submittedName>
        <fullName evidence="1">Uncharacterized protein</fullName>
    </submittedName>
</protein>
<reference evidence="1 2" key="1">
    <citation type="submission" date="2019-02" db="EMBL/GenBank/DDBJ databases">
        <authorList>
            <person name="Khodamoradi S."/>
            <person name="Hahnke R.L."/>
            <person name="Kaempfer P."/>
            <person name="Schumann P."/>
            <person name="Rohde M."/>
            <person name="Steinert M."/>
            <person name="Luzhetskyy A."/>
            <person name="Wink J."/>
            <person name="Ruckert C."/>
        </authorList>
    </citation>
    <scope>NUCLEOTIDE SEQUENCE [LARGE SCALE GENOMIC DNA]</scope>
    <source>
        <strain evidence="1 2">M2</strain>
        <plasmid evidence="2">phim2</plasmid>
    </source>
</reference>
<name>A0A4P6Q8J4_9ACTN</name>